<dbReference type="Pfam" id="PF13561">
    <property type="entry name" value="adh_short_C2"/>
    <property type="match status" value="1"/>
</dbReference>
<evidence type="ECO:0000313" key="1">
    <source>
        <dbReference type="EMBL" id="CAB4624132.1"/>
    </source>
</evidence>
<dbReference type="AlphaFoldDB" id="A0A6J6IHZ2"/>
<protein>
    <submittedName>
        <fullName evidence="1">Unannotated protein</fullName>
    </submittedName>
</protein>
<dbReference type="EMBL" id="CAEZVL010000022">
    <property type="protein sequence ID" value="CAB4624132.1"/>
    <property type="molecule type" value="Genomic_DNA"/>
</dbReference>
<gene>
    <name evidence="1" type="ORF">UFOPK1960_00255</name>
</gene>
<organism evidence="1">
    <name type="scientific">freshwater metagenome</name>
    <dbReference type="NCBI Taxonomy" id="449393"/>
    <lineage>
        <taxon>unclassified sequences</taxon>
        <taxon>metagenomes</taxon>
        <taxon>ecological metagenomes</taxon>
    </lineage>
</organism>
<dbReference type="Gene3D" id="3.40.50.720">
    <property type="entry name" value="NAD(P)-binding Rossmann-like Domain"/>
    <property type="match status" value="1"/>
</dbReference>
<proteinExistence type="predicted"/>
<sequence length="46" mass="4841">MVSRGIGRGHMGEPSEIAESAVWLCSDRASFVCGESLLVDGATVCR</sequence>
<accession>A0A6J6IHZ2</accession>
<reference evidence="1" key="1">
    <citation type="submission" date="2020-05" db="EMBL/GenBank/DDBJ databases">
        <authorList>
            <person name="Chiriac C."/>
            <person name="Salcher M."/>
            <person name="Ghai R."/>
            <person name="Kavagutti S V."/>
        </authorList>
    </citation>
    <scope>NUCLEOTIDE SEQUENCE</scope>
</reference>
<dbReference type="InterPro" id="IPR002347">
    <property type="entry name" value="SDR_fam"/>
</dbReference>
<dbReference type="SUPFAM" id="SSF51735">
    <property type="entry name" value="NAD(P)-binding Rossmann-fold domains"/>
    <property type="match status" value="1"/>
</dbReference>
<name>A0A6J6IHZ2_9ZZZZ</name>
<dbReference type="InterPro" id="IPR036291">
    <property type="entry name" value="NAD(P)-bd_dom_sf"/>
</dbReference>